<gene>
    <name evidence="3" type="ORF">K4H28_05525</name>
</gene>
<feature type="domain" description="HMA" evidence="2">
    <location>
        <begin position="2"/>
        <end position="68"/>
    </location>
</feature>
<evidence type="ECO:0000313" key="3">
    <source>
        <dbReference type="EMBL" id="QZA78864.1"/>
    </source>
</evidence>
<keyword evidence="1" id="KW-0479">Metal-binding</keyword>
<dbReference type="InterPro" id="IPR006121">
    <property type="entry name" value="HMA_dom"/>
</dbReference>
<sequence length="70" mass="7366">METIEIQIEGMTCGGCTASVMRVLQAVTGVQSANVTLNPGAAQIVFDANQTSRVALEITIEEAGYAIKHN</sequence>
<dbReference type="PROSITE" id="PS01047">
    <property type="entry name" value="HMA_1"/>
    <property type="match status" value="1"/>
</dbReference>
<evidence type="ECO:0000313" key="4">
    <source>
        <dbReference type="Proteomes" id="UP000825679"/>
    </source>
</evidence>
<organism evidence="3 4">
    <name type="scientific">Deefgea tanakiae</name>
    <dbReference type="NCBI Taxonomy" id="2865840"/>
    <lineage>
        <taxon>Bacteria</taxon>
        <taxon>Pseudomonadati</taxon>
        <taxon>Pseudomonadota</taxon>
        <taxon>Betaproteobacteria</taxon>
        <taxon>Neisseriales</taxon>
        <taxon>Chitinibacteraceae</taxon>
        <taxon>Deefgea</taxon>
    </lineage>
</organism>
<accession>A0ABX8Z8G2</accession>
<dbReference type="RefSeq" id="WP_221007384.1">
    <property type="nucleotide sequence ID" value="NZ_CP081150.1"/>
</dbReference>
<name>A0ABX8Z8G2_9NEIS</name>
<dbReference type="SUPFAM" id="SSF55008">
    <property type="entry name" value="HMA, heavy metal-associated domain"/>
    <property type="match status" value="1"/>
</dbReference>
<keyword evidence="4" id="KW-1185">Reference proteome</keyword>
<dbReference type="CDD" id="cd00371">
    <property type="entry name" value="HMA"/>
    <property type="match status" value="1"/>
</dbReference>
<evidence type="ECO:0000256" key="1">
    <source>
        <dbReference type="ARBA" id="ARBA00022723"/>
    </source>
</evidence>
<dbReference type="EMBL" id="CP081150">
    <property type="protein sequence ID" value="QZA78864.1"/>
    <property type="molecule type" value="Genomic_DNA"/>
</dbReference>
<protein>
    <submittedName>
        <fullName evidence="3">Cation transporter</fullName>
    </submittedName>
</protein>
<evidence type="ECO:0000259" key="2">
    <source>
        <dbReference type="PROSITE" id="PS50846"/>
    </source>
</evidence>
<dbReference type="Proteomes" id="UP000825679">
    <property type="component" value="Chromosome"/>
</dbReference>
<reference evidence="3 4" key="1">
    <citation type="submission" date="2021-08" db="EMBL/GenBank/DDBJ databases">
        <title>complete genome sequencing of Deefgea sp. D25.</title>
        <authorList>
            <person name="Bae J.-W."/>
            <person name="Gim D.-H."/>
        </authorList>
    </citation>
    <scope>NUCLEOTIDE SEQUENCE [LARGE SCALE GENOMIC DNA]</scope>
    <source>
        <strain evidence="3 4">D25</strain>
    </source>
</reference>
<dbReference type="Gene3D" id="3.30.70.100">
    <property type="match status" value="1"/>
</dbReference>
<dbReference type="InterPro" id="IPR036163">
    <property type="entry name" value="HMA_dom_sf"/>
</dbReference>
<proteinExistence type="predicted"/>
<dbReference type="PANTHER" id="PTHR46594:SF4">
    <property type="entry name" value="P-TYPE CATION-TRANSPORTING ATPASE"/>
    <property type="match status" value="1"/>
</dbReference>
<dbReference type="InterPro" id="IPR017969">
    <property type="entry name" value="Heavy-metal-associated_CS"/>
</dbReference>
<dbReference type="PROSITE" id="PS50846">
    <property type="entry name" value="HMA_2"/>
    <property type="match status" value="1"/>
</dbReference>
<dbReference type="Pfam" id="PF00403">
    <property type="entry name" value="HMA"/>
    <property type="match status" value="1"/>
</dbReference>
<dbReference type="PANTHER" id="PTHR46594">
    <property type="entry name" value="P-TYPE CATION-TRANSPORTING ATPASE"/>
    <property type="match status" value="1"/>
</dbReference>